<dbReference type="PANTHER" id="PTHR13351:SF1">
    <property type="entry name" value="RENIN RECEPTOR"/>
    <property type="match status" value="1"/>
</dbReference>
<dbReference type="GO" id="GO:0030177">
    <property type="term" value="P:positive regulation of Wnt signaling pathway"/>
    <property type="evidence" value="ECO:0007669"/>
    <property type="project" value="TreeGrafter"/>
</dbReference>
<feature type="transmembrane region" description="Helical" evidence="1">
    <location>
        <begin position="242"/>
        <end position="265"/>
    </location>
</feature>
<organism evidence="4 5">
    <name type="scientific">Angiostrongylus cantonensis</name>
    <name type="common">Rat lungworm</name>
    <dbReference type="NCBI Taxonomy" id="6313"/>
    <lineage>
        <taxon>Eukaryota</taxon>
        <taxon>Metazoa</taxon>
        <taxon>Ecdysozoa</taxon>
        <taxon>Nematoda</taxon>
        <taxon>Chromadorea</taxon>
        <taxon>Rhabditida</taxon>
        <taxon>Rhabditina</taxon>
        <taxon>Rhabditomorpha</taxon>
        <taxon>Strongyloidea</taxon>
        <taxon>Metastrongylidae</taxon>
        <taxon>Angiostrongylus</taxon>
    </lineage>
</organism>
<evidence type="ECO:0000259" key="3">
    <source>
        <dbReference type="Pfam" id="PF07850"/>
    </source>
</evidence>
<reference evidence="5" key="2">
    <citation type="submission" date="2016-04" db="UniProtKB">
        <authorList>
            <consortium name="WormBaseParasite"/>
        </authorList>
    </citation>
    <scope>IDENTIFICATION</scope>
</reference>
<dbReference type="WBParaSite" id="ACAC_0000325701-mRNA-1">
    <property type="protein sequence ID" value="ACAC_0000325701-mRNA-1"/>
    <property type="gene ID" value="ACAC_0000325701"/>
</dbReference>
<dbReference type="InterPro" id="IPR012493">
    <property type="entry name" value="Renin_rcpt"/>
</dbReference>
<keyword evidence="2" id="KW-0732">Signal</keyword>
<dbReference type="PANTHER" id="PTHR13351">
    <property type="entry name" value="RENIN RECEPTOR"/>
    <property type="match status" value="1"/>
</dbReference>
<evidence type="ECO:0000256" key="2">
    <source>
        <dbReference type="SAM" id="SignalP"/>
    </source>
</evidence>
<feature type="chain" id="PRO_5007630091" evidence="2">
    <location>
        <begin position="18"/>
        <end position="289"/>
    </location>
</feature>
<dbReference type="Proteomes" id="UP000035642">
    <property type="component" value="Unassembled WGS sequence"/>
</dbReference>
<dbReference type="GO" id="GO:0038023">
    <property type="term" value="F:signaling receptor activity"/>
    <property type="evidence" value="ECO:0007669"/>
    <property type="project" value="InterPro"/>
</dbReference>
<sequence length="289" mass="31711">MRAAILLLLTIFSAVLGSELQFVSLPQSVRLTTTSVASGLRTSHLQGLNANLLGLTTKPVPGFEVNSDLFERPMAIAIVLVKGVDSLKNMGSKNAYPLENDGFDRTAFDEELARSFGSDRKTVTVTSKGISGSMIALNASEQEFDDNIKTKLPVLREELLHIYRLAAAILVRDAEFEEQNAPDVYYITISGLLPSKVTEDRETGIDDIRKAIQVATDASETDINLKTWRELLNVYVFVGTDYPAIFAIFAGLTVTLALAVVYTVVGMMSMDPSKDSIIYRMTTTRMKKA</sequence>
<feature type="domain" description="Renin receptor-like C-terminal transmembrane spanning segment" evidence="3">
    <location>
        <begin position="224"/>
        <end position="288"/>
    </location>
</feature>
<dbReference type="GO" id="GO:0009897">
    <property type="term" value="C:external side of plasma membrane"/>
    <property type="evidence" value="ECO:0007669"/>
    <property type="project" value="TreeGrafter"/>
</dbReference>
<evidence type="ECO:0000313" key="5">
    <source>
        <dbReference type="WBParaSite" id="ACAC_0000325701-mRNA-1"/>
    </source>
</evidence>
<protein>
    <submittedName>
        <fullName evidence="5">Renin receptor</fullName>
    </submittedName>
</protein>
<evidence type="ECO:0000313" key="4">
    <source>
        <dbReference type="Proteomes" id="UP000035642"/>
    </source>
</evidence>
<keyword evidence="1" id="KW-0472">Membrane</keyword>
<keyword evidence="4" id="KW-1185">Reference proteome</keyword>
<feature type="signal peptide" evidence="2">
    <location>
        <begin position="1"/>
        <end position="17"/>
    </location>
</feature>
<proteinExistence type="predicted"/>
<accession>A0A158P7W7</accession>
<keyword evidence="1" id="KW-0812">Transmembrane</keyword>
<name>A0A158P7W7_ANGCA</name>
<dbReference type="Pfam" id="PF07850">
    <property type="entry name" value="Renin_r"/>
    <property type="match status" value="1"/>
</dbReference>
<dbReference type="AlphaFoldDB" id="A0A158P7W7"/>
<dbReference type="STRING" id="6313.A0A158P7W7"/>
<dbReference type="InterPro" id="IPR056780">
    <property type="entry name" value="Renin_r_C"/>
</dbReference>
<reference evidence="4" key="1">
    <citation type="submission" date="2012-09" db="EMBL/GenBank/DDBJ databases">
        <authorList>
            <person name="Martin A.A."/>
        </authorList>
    </citation>
    <scope>NUCLEOTIDE SEQUENCE</scope>
</reference>
<evidence type="ECO:0000256" key="1">
    <source>
        <dbReference type="SAM" id="Phobius"/>
    </source>
</evidence>
<keyword evidence="1" id="KW-1133">Transmembrane helix</keyword>